<keyword evidence="4 5" id="KW-1015">Disulfide bond</keyword>
<comment type="caution">
    <text evidence="5">Lacks conserved residue(s) required for the propagation of feature annotation.</text>
</comment>
<dbReference type="Pfam" id="PF00086">
    <property type="entry name" value="Thyroglobulin_1"/>
    <property type="match status" value="2"/>
</dbReference>
<dbReference type="Proteomes" id="UP000245119">
    <property type="component" value="Linkage Group LG2"/>
</dbReference>
<keyword evidence="9" id="KW-1185">Reference proteome</keyword>
<reference evidence="8 9" key="1">
    <citation type="submission" date="2018-04" db="EMBL/GenBank/DDBJ databases">
        <title>The genome of golden apple snail Pomacea canaliculata provides insight into stress tolerance and invasive adaptation.</title>
        <authorList>
            <person name="Liu C."/>
            <person name="Liu B."/>
            <person name="Ren Y."/>
            <person name="Zhang Y."/>
            <person name="Wang H."/>
            <person name="Li S."/>
            <person name="Jiang F."/>
            <person name="Yin L."/>
            <person name="Zhang G."/>
            <person name="Qian W."/>
            <person name="Fan W."/>
        </authorList>
    </citation>
    <scope>NUCLEOTIDE SEQUENCE [LARGE SCALE GENOMIC DNA]</scope>
    <source>
        <strain evidence="8">SZHN2017</strain>
        <tissue evidence="8">Muscle</tissue>
    </source>
</reference>
<dbReference type="PANTHER" id="PTHR12352">
    <property type="entry name" value="SECRETED MODULAR CALCIUM-BINDING PROTEIN"/>
    <property type="match status" value="1"/>
</dbReference>
<dbReference type="EMBL" id="PZQS01000002">
    <property type="protein sequence ID" value="PVD37137.1"/>
    <property type="molecule type" value="Genomic_DNA"/>
</dbReference>
<dbReference type="Gene3D" id="4.10.800.10">
    <property type="entry name" value="Thyroglobulin type-1"/>
    <property type="match status" value="2"/>
</dbReference>
<dbReference type="InterPro" id="IPR000716">
    <property type="entry name" value="Thyroglobulin_1"/>
</dbReference>
<sequence length="177" mass="19575">MIFIQFFAFIAVLCFVPATIAASCQEELDSRRQNYAIGGFLPRCDAGNSALYSPIQCRGSACYCVSSDGTMLSDYSNIPFGTPSNCECARKEYEFSKARMKGQIFNCAPDGTYSPTRCYGSRCFCVYRNGARMQEYQDRSIGQASTCACARAKDDARRSRVKGQSTLRCAKDGSFIQ</sequence>
<dbReference type="PANTHER" id="PTHR12352:SF3">
    <property type="entry name" value="NIDOGEN-2"/>
    <property type="match status" value="1"/>
</dbReference>
<feature type="domain" description="Thyroglobulin type-1" evidence="7">
    <location>
        <begin position="87"/>
        <end position="147"/>
    </location>
</feature>
<evidence type="ECO:0000256" key="2">
    <source>
        <dbReference type="ARBA" id="ARBA00022525"/>
    </source>
</evidence>
<evidence type="ECO:0000256" key="6">
    <source>
        <dbReference type="SAM" id="SignalP"/>
    </source>
</evidence>
<dbReference type="GO" id="GO:0005604">
    <property type="term" value="C:basement membrane"/>
    <property type="evidence" value="ECO:0007669"/>
    <property type="project" value="TreeGrafter"/>
</dbReference>
<gene>
    <name evidence="8" type="ORF">C0Q70_04132</name>
</gene>
<dbReference type="AlphaFoldDB" id="A0A2T7PUS9"/>
<evidence type="ECO:0000256" key="1">
    <source>
        <dbReference type="ARBA" id="ARBA00004613"/>
    </source>
</evidence>
<comment type="caution">
    <text evidence="8">The sequence shown here is derived from an EMBL/GenBank/DDBJ whole genome shotgun (WGS) entry which is preliminary data.</text>
</comment>
<keyword evidence="3" id="KW-0677">Repeat</keyword>
<evidence type="ECO:0000259" key="7">
    <source>
        <dbReference type="PROSITE" id="PS51162"/>
    </source>
</evidence>
<feature type="signal peptide" evidence="6">
    <location>
        <begin position="1"/>
        <end position="21"/>
    </location>
</feature>
<feature type="domain" description="Thyroglobulin type-1" evidence="7">
    <location>
        <begin position="21"/>
        <end position="86"/>
    </location>
</feature>
<name>A0A2T7PUS9_POMCA</name>
<dbReference type="GO" id="GO:0005615">
    <property type="term" value="C:extracellular space"/>
    <property type="evidence" value="ECO:0007669"/>
    <property type="project" value="TreeGrafter"/>
</dbReference>
<dbReference type="InterPro" id="IPR036857">
    <property type="entry name" value="Thyroglobulin_1_sf"/>
</dbReference>
<dbReference type="OrthoDB" id="6282214at2759"/>
<dbReference type="InterPro" id="IPR051950">
    <property type="entry name" value="Dev_reg/Prot_inhib"/>
</dbReference>
<dbReference type="SMART" id="SM00211">
    <property type="entry name" value="TY"/>
    <property type="match status" value="2"/>
</dbReference>
<evidence type="ECO:0000256" key="5">
    <source>
        <dbReference type="PROSITE-ProRule" id="PRU00500"/>
    </source>
</evidence>
<feature type="chain" id="PRO_5015781305" description="Thyroglobulin type-1 domain-containing protein" evidence="6">
    <location>
        <begin position="22"/>
        <end position="177"/>
    </location>
</feature>
<evidence type="ECO:0000256" key="4">
    <source>
        <dbReference type="ARBA" id="ARBA00023157"/>
    </source>
</evidence>
<evidence type="ECO:0000256" key="3">
    <source>
        <dbReference type="ARBA" id="ARBA00022737"/>
    </source>
</evidence>
<dbReference type="SUPFAM" id="SSF57610">
    <property type="entry name" value="Thyroglobulin type-1 domain"/>
    <property type="match status" value="2"/>
</dbReference>
<keyword evidence="6" id="KW-0732">Signal</keyword>
<accession>A0A2T7PUS9</accession>
<feature type="disulfide bond" evidence="5">
    <location>
        <begin position="88"/>
        <end position="107"/>
    </location>
</feature>
<keyword evidence="2" id="KW-0964">Secreted</keyword>
<comment type="subcellular location">
    <subcellularLocation>
        <location evidence="1">Secreted</location>
    </subcellularLocation>
</comment>
<dbReference type="GO" id="GO:0007160">
    <property type="term" value="P:cell-matrix adhesion"/>
    <property type="evidence" value="ECO:0007669"/>
    <property type="project" value="TreeGrafter"/>
</dbReference>
<evidence type="ECO:0000313" key="8">
    <source>
        <dbReference type="EMBL" id="PVD37137.1"/>
    </source>
</evidence>
<organism evidence="8 9">
    <name type="scientific">Pomacea canaliculata</name>
    <name type="common">Golden apple snail</name>
    <dbReference type="NCBI Taxonomy" id="400727"/>
    <lineage>
        <taxon>Eukaryota</taxon>
        <taxon>Metazoa</taxon>
        <taxon>Spiralia</taxon>
        <taxon>Lophotrochozoa</taxon>
        <taxon>Mollusca</taxon>
        <taxon>Gastropoda</taxon>
        <taxon>Caenogastropoda</taxon>
        <taxon>Architaenioglossa</taxon>
        <taxon>Ampullarioidea</taxon>
        <taxon>Ampullariidae</taxon>
        <taxon>Pomacea</taxon>
    </lineage>
</organism>
<dbReference type="PROSITE" id="PS51162">
    <property type="entry name" value="THYROGLOBULIN_1_2"/>
    <property type="match status" value="2"/>
</dbReference>
<evidence type="ECO:0000313" key="9">
    <source>
        <dbReference type="Proteomes" id="UP000245119"/>
    </source>
</evidence>
<proteinExistence type="predicted"/>
<protein>
    <recommendedName>
        <fullName evidence="7">Thyroglobulin type-1 domain-containing protein</fullName>
    </recommendedName>
</protein>